<evidence type="ECO:0000256" key="2">
    <source>
        <dbReference type="ARBA" id="ARBA00022519"/>
    </source>
</evidence>
<comment type="similarity">
    <text evidence="9">Belongs to the LpxL/LpxM/LpxP family.</text>
</comment>
<evidence type="ECO:0000256" key="9">
    <source>
        <dbReference type="HAMAP-Rule" id="MF_01942"/>
    </source>
</evidence>
<sequence>MVNSSNRKPLQENPKFQWRFISPKYWITWSGIGFLYLLSWLPFRVQLVLGKWLGNLLHVLLKRRRYIADKNLQLCFPNMDEKERSQLVKVNFQNTGIAMFESGIAWWWPSWRFKSKFKLIGQEHIEQPRKSGKGALVLFSHILPLEIMGRVMSEYKPYVGFYRPHNNPVIEWVQYCGRCRNQNLMISKRDVKSLLKALSDGEACVYLPDHDYGKKRSVFVPFFAVNDASTTTGTEIFASHKNAVTVPTYMQRLPGTQGYELEFLPQLSNYPDSNSRTNAVIVNNWVEQSVLKNKEQYMWVHRRFKTRPDDNAKPLY</sequence>
<evidence type="ECO:0000256" key="5">
    <source>
        <dbReference type="ARBA" id="ARBA00022985"/>
    </source>
</evidence>
<comment type="function">
    <text evidence="9">Catalyzes the transfer of an acyl chain from an acyl-[acyl-carrier-protein] (ACP) to a Kdo(2)-lipid IV(A) to form a Kdo(2)-(acyl)-lipid IV(A).</text>
</comment>
<dbReference type="PANTHER" id="PTHR30606">
    <property type="entry name" value="LIPID A BIOSYNTHESIS LAUROYL ACYLTRANSFERASE"/>
    <property type="match status" value="1"/>
</dbReference>
<evidence type="ECO:0000313" key="10">
    <source>
        <dbReference type="EMBL" id="MDU0112934.1"/>
    </source>
</evidence>
<keyword evidence="2 9" id="KW-0997">Cell inner membrane</keyword>
<dbReference type="PIRSF" id="PIRSF026649">
    <property type="entry name" value="MsbB"/>
    <property type="match status" value="1"/>
</dbReference>
<gene>
    <name evidence="9 10" type="primary">lpxL</name>
    <name evidence="10" type="ORF">RT723_07985</name>
</gene>
<dbReference type="EC" id="2.3.1.241" evidence="9"/>
<name>A0ABU3R070_9GAMM</name>
<keyword evidence="6 9" id="KW-1133">Transmembrane helix</keyword>
<organism evidence="10 11">
    <name type="scientific">Psychrosphaera aquimarina</name>
    <dbReference type="NCBI Taxonomy" id="2044854"/>
    <lineage>
        <taxon>Bacteria</taxon>
        <taxon>Pseudomonadati</taxon>
        <taxon>Pseudomonadota</taxon>
        <taxon>Gammaproteobacteria</taxon>
        <taxon>Alteromonadales</taxon>
        <taxon>Pseudoalteromonadaceae</taxon>
        <taxon>Psychrosphaera</taxon>
    </lineage>
</organism>
<protein>
    <recommendedName>
        <fullName evidence="9">Lipid A biosynthesis acyltransferase</fullName>
        <ecNumber evidence="9">2.3.1.241</ecNumber>
    </recommendedName>
    <alternativeName>
        <fullName evidence="9">Kdo(2)-lipid IV(A) acyltransferase</fullName>
    </alternativeName>
</protein>
<proteinExistence type="inferred from homology"/>
<comment type="pathway">
    <text evidence="9">Glycolipid biosynthesis; KDO(2)-lipid A biosynthesis; KDO(2)-lipid A from CMP-3-deoxy-D-manno-octulosonate and lipid IV(A): step 3/4.</text>
</comment>
<keyword evidence="1 9" id="KW-1003">Cell membrane</keyword>
<dbReference type="HAMAP" id="MF_01942">
    <property type="entry name" value="Lipid_A_LpxL_LpxP"/>
    <property type="match status" value="1"/>
</dbReference>
<comment type="subcellular location">
    <subcellularLocation>
        <location evidence="9">Cell inner membrane</location>
        <topology evidence="9">Single-pass membrane protein</topology>
    </subcellularLocation>
</comment>
<dbReference type="PANTHER" id="PTHR30606:SF9">
    <property type="entry name" value="LIPID A BIOSYNTHESIS LAUROYLTRANSFERASE"/>
    <property type="match status" value="1"/>
</dbReference>
<dbReference type="InterPro" id="IPR011920">
    <property type="entry name" value="Lipid_A_LpxL_LpxP"/>
</dbReference>
<keyword evidence="7 9" id="KW-0472">Membrane</keyword>
<dbReference type="CDD" id="cd07984">
    <property type="entry name" value="LPLAT_LABLAT-like"/>
    <property type="match status" value="1"/>
</dbReference>
<dbReference type="Proteomes" id="UP001257914">
    <property type="component" value="Unassembled WGS sequence"/>
</dbReference>
<evidence type="ECO:0000256" key="8">
    <source>
        <dbReference type="ARBA" id="ARBA00023315"/>
    </source>
</evidence>
<evidence type="ECO:0000256" key="3">
    <source>
        <dbReference type="ARBA" id="ARBA00022679"/>
    </source>
</evidence>
<keyword evidence="3 9" id="KW-0808">Transferase</keyword>
<comment type="caution">
    <text evidence="10">The sequence shown here is derived from an EMBL/GenBank/DDBJ whole genome shotgun (WGS) entry which is preliminary data.</text>
</comment>
<evidence type="ECO:0000256" key="4">
    <source>
        <dbReference type="ARBA" id="ARBA00022692"/>
    </source>
</evidence>
<keyword evidence="4 9" id="KW-0812">Transmembrane</keyword>
<comment type="catalytic activity">
    <reaction evidence="9">
        <text>an alpha-Kdo-(2-&gt;4)-alpha-Kdo-(2-&gt;6)-lipid IVA + a fatty acyl-[ACP] = an alpha-Kdo-(2-&gt;4)-alpha-Kdo-(2-&gt;6)-(acyl)-lipid IVA + holo-[ACP]</text>
        <dbReference type="Rhea" id="RHEA:69396"/>
        <dbReference type="Rhea" id="RHEA-COMP:9685"/>
        <dbReference type="Rhea" id="RHEA-COMP:14125"/>
        <dbReference type="ChEBI" id="CHEBI:64479"/>
        <dbReference type="ChEBI" id="CHEBI:138651"/>
        <dbReference type="ChEBI" id="CHEBI:176429"/>
        <dbReference type="ChEBI" id="CHEBI:176430"/>
        <dbReference type="EC" id="2.3.1.241"/>
    </reaction>
</comment>
<dbReference type="InterPro" id="IPR004960">
    <property type="entry name" value="LipA_acyltrans"/>
</dbReference>
<evidence type="ECO:0000256" key="1">
    <source>
        <dbReference type="ARBA" id="ARBA00022475"/>
    </source>
</evidence>
<dbReference type="RefSeq" id="WP_315946589.1">
    <property type="nucleotide sequence ID" value="NZ_JAWCUA010000007.1"/>
</dbReference>
<accession>A0ABU3R070</accession>
<dbReference type="GO" id="GO:0016746">
    <property type="term" value="F:acyltransferase activity"/>
    <property type="evidence" value="ECO:0007669"/>
    <property type="project" value="UniProtKB-KW"/>
</dbReference>
<comment type="pathway">
    <text evidence="9">Bacterial outer membrane biogenesis; lipopolysaccharide biosynthesis.</text>
</comment>
<evidence type="ECO:0000256" key="7">
    <source>
        <dbReference type="ARBA" id="ARBA00023136"/>
    </source>
</evidence>
<dbReference type="Pfam" id="PF03279">
    <property type="entry name" value="Lip_A_acyltrans"/>
    <property type="match status" value="1"/>
</dbReference>
<keyword evidence="8 9" id="KW-0012">Acyltransferase</keyword>
<dbReference type="NCBIfam" id="TIGR02207">
    <property type="entry name" value="lipid_A_htrB"/>
    <property type="match status" value="1"/>
</dbReference>
<keyword evidence="11" id="KW-1185">Reference proteome</keyword>
<dbReference type="EMBL" id="JAWCUA010000007">
    <property type="protein sequence ID" value="MDU0112934.1"/>
    <property type="molecule type" value="Genomic_DNA"/>
</dbReference>
<feature type="short sequence motif" description="HXXXXD motif" evidence="9">
    <location>
        <begin position="141"/>
        <end position="146"/>
    </location>
</feature>
<keyword evidence="5 9" id="KW-0448">Lipopolysaccharide biosynthesis</keyword>
<feature type="transmembrane region" description="Helical" evidence="9">
    <location>
        <begin position="25"/>
        <end position="43"/>
    </location>
</feature>
<evidence type="ECO:0000313" key="11">
    <source>
        <dbReference type="Proteomes" id="UP001257914"/>
    </source>
</evidence>
<evidence type="ECO:0000256" key="6">
    <source>
        <dbReference type="ARBA" id="ARBA00022989"/>
    </source>
</evidence>
<reference evidence="10 11" key="1">
    <citation type="submission" date="2023-10" db="EMBL/GenBank/DDBJ databases">
        <title>Psychrosphaera aquimaarina strain SW33 isolated from seawater.</title>
        <authorList>
            <person name="Bayburt H."/>
            <person name="Kim J.M."/>
            <person name="Choi B.J."/>
            <person name="Jeon C.O."/>
        </authorList>
    </citation>
    <scope>NUCLEOTIDE SEQUENCE [LARGE SCALE GENOMIC DNA]</scope>
    <source>
        <strain evidence="10 11">KCTC 52743</strain>
    </source>
</reference>